<name>A0A1V1FL25_9CAUD</name>
<sequence length="1551" mass="177057">MKCIQRNSDEYRDLLNQADGNKLLADNAIYTYWTENESADKHGAFPPPVWMESFMAASREDINNLLGKSRDNLSEEEKRMNDFFELSTSGEPDDEAVEPDKPYEVDIKYTTEEAAGIAGLLRKDLAFTPHKGESNMPTGITSLFDKEVYDPRDGAIVHKETPNTHAGSLIHKLLEQALNEADTDWAALARKYHLVKMDDDAMVRIANKVFNIADSIHRNFDVIATELPLKVNVDGQERHGFVDLVVRNKWDGKIGIIDYKTSAEDDYVTNTKFMKMADNTSKERGTKWDKLQEQTLAYQLTMNDTVRQSAGSTERYVDYRAFMPISLDMDKSGNLKDLNMPVVHDLDKVVPDIYLLKNTAYHMDTVKNALGIELDFDPDRPLAFENQVREVQGLLSRISNEWIQMKLPQRALDIKPFISGLNILGEPDKTLMGLDKYIDTSMKSVMEAAETDRTDIIQKVGSDIDIMSRPIATLSTFDREAMGSLLLNVHEVDPDRVKEHVDAMENLVFNLKNKFDRLNAEMAKARAMIVRNELDSPETTTNLYLQFAQDQYFKEQMAKKRAELPAGRDIRLYDHEQELKQSFAEVIQNPQNRYASSINRIKDAIVGIGSASDIALDQARTLLANLSGRSIPLFSKLGPAKNIAHPVGRMIIHKLDTAWKSMIDRTQQEHNTITDLAKGVFKVARTRFPRKAYDFMIDVRTDAQGNQGVYCVSEIDWDKWEVYKQANLLNKIEGMPKLDRWGRANPDIAREMYEFERKTMQIKDPNDILRSDRGLIDWDTAINPLHRTNQWARVTGGQLSPRDTEFVAARHAARKLSKLVSELADQKKINQAQMREANYHIQNMKTLQEIAPARATDDVLQIYNYLNDALGQVKSNVLLTPEQFRSDKYKQLMALDDDDPRKLFYEHYLEVKEMYDMVVPEVKRLGDNFPSVYRSKREQGIAVMPVRRDRLADDYRKNVGDRGGWLIGKKMFSQPWQDKWLNGREDWEMMHRAWEYGSSIPLPYSGYPIDPNDRSYDMGYTLFKLASSFERYKAFAPVVPEMELLHDTWQKNAPTMIKKSKAQQVVGQDEIDKTRKVMDYMVYGKDNSGKLASVLSNYSAIVAFALLAYKTWLAAKSHVMSGTSLRALAYYSRPGEFSQKALFRTNMQHAIDVAPHIYEAATGKAVTKGTKALNYFNLQTGDRILYEGILGSNKPTNILSRAAQAYYEHGYDLLWLTDTIHLNTALQTYMREKRVYDVNGKDLGTMWDNFKEYDKGQLSLNPKVNFMNPERTVAYSKENVQRTIEEIIGSTTSVKNPLDRPIAAMDKFDKLHILIKTIGLNGMAEWFANPHFDEKRGIVTMGPFRQFLGKDASQSWRALGGKLFGFTKLADMFDRVITANKFKGTYGHRSATSDLTSEEMGRINAVAFALRYVSAFTLMGWLMSGNESPDDKKNRLNPLNNKDYWMENAALVMGNAIESQLSPIGIGKAALEAYSFDIALSPIKNSIKFGAQVLKDAYLISQGQDAEKFTTGFNKDKYRSIELAKKLLPYYGNDRSLFHPELTLKYQEIQR</sequence>
<feature type="domain" description="PD-(D/E)XK endonuclease-like" evidence="2">
    <location>
        <begin position="163"/>
        <end position="307"/>
    </location>
</feature>
<dbReference type="KEGG" id="vg:65105604"/>
<reference evidence="3 4" key="1">
    <citation type="journal article" date="2017" name="Microbes Environ.">
        <title>Discovery and Complete Genome Sequence of a Bacteriophage from an Obligate Intracellular Symbiont of a Cellulolytic Protist in the Termite Gut.</title>
        <authorList>
            <person name="Pramono A.K."/>
            <person name="Kuwahara H."/>
            <person name="Itoh T."/>
            <person name="Toyoda A."/>
            <person name="Yamada A."/>
            <person name="Hongoh Y."/>
        </authorList>
    </citation>
    <scope>NUCLEOTIDE SEQUENCE [LARGE SCALE GENOMIC DNA]</scope>
    <source>
        <strain evidence="3">ProJPt-Bp1</strain>
    </source>
</reference>
<feature type="coiled-coil region" evidence="1">
    <location>
        <begin position="501"/>
        <end position="528"/>
    </location>
</feature>
<dbReference type="InterPro" id="IPR011604">
    <property type="entry name" value="PDDEXK-like_dom_sf"/>
</dbReference>
<dbReference type="InterPro" id="IPR011335">
    <property type="entry name" value="Restrct_endonuc-II-like"/>
</dbReference>
<dbReference type="RefSeq" id="YP_010088170.1">
    <property type="nucleotide sequence ID" value="NC_055706.1"/>
</dbReference>
<dbReference type="GeneID" id="65105604"/>
<dbReference type="Pfam" id="PF12705">
    <property type="entry name" value="PDDEXK_1"/>
    <property type="match status" value="1"/>
</dbReference>
<dbReference type="Gene3D" id="3.90.320.10">
    <property type="match status" value="1"/>
</dbReference>
<keyword evidence="1" id="KW-0175">Coiled coil</keyword>
<keyword evidence="4" id="KW-1185">Reference proteome</keyword>
<evidence type="ECO:0000256" key="1">
    <source>
        <dbReference type="SAM" id="Coils"/>
    </source>
</evidence>
<evidence type="ECO:0000313" key="4">
    <source>
        <dbReference type="Proteomes" id="UP000222295"/>
    </source>
</evidence>
<protein>
    <recommendedName>
        <fullName evidence="2">PD-(D/E)XK endonuclease-like domain-containing protein</fullName>
    </recommendedName>
</protein>
<evidence type="ECO:0000259" key="2">
    <source>
        <dbReference type="Pfam" id="PF12705"/>
    </source>
</evidence>
<dbReference type="Proteomes" id="UP000222295">
    <property type="component" value="Segment"/>
</dbReference>
<proteinExistence type="predicted"/>
<dbReference type="SUPFAM" id="SSF52980">
    <property type="entry name" value="Restriction endonuclease-like"/>
    <property type="match status" value="1"/>
</dbReference>
<accession>A0A1V1FL25</accession>
<evidence type="ECO:0000313" key="3">
    <source>
        <dbReference type="EMBL" id="BAX03447.1"/>
    </source>
</evidence>
<organism evidence="3 4">
    <name type="scientific">Azobacteroides phage ProJPt-Bp1</name>
    <dbReference type="NCBI Taxonomy" id="1920526"/>
    <lineage>
        <taxon>Viruses</taxon>
        <taxon>Duplodnaviria</taxon>
        <taxon>Heunggongvirae</taxon>
        <taxon>Uroviricota</taxon>
        <taxon>Caudoviricetes</taxon>
        <taxon>Crassvirales</taxon>
        <taxon>Suoliviridae</taxon>
        <taxon>Dechshavirus</taxon>
        <taxon>Dechshavirus japanensis</taxon>
    </lineage>
</organism>
<dbReference type="EMBL" id="AP017903">
    <property type="protein sequence ID" value="BAX03447.1"/>
    <property type="molecule type" value="Genomic_DNA"/>
</dbReference>
<dbReference type="InterPro" id="IPR038726">
    <property type="entry name" value="PDDEXK_AddAB-type"/>
</dbReference>